<dbReference type="OMA" id="EAMSITW"/>
<dbReference type="InterPro" id="IPR010525">
    <property type="entry name" value="ARF_dom"/>
</dbReference>
<dbReference type="STRING" id="3821.A0A151TSJ6"/>
<organism evidence="2 3">
    <name type="scientific">Cajanus cajan</name>
    <name type="common">Pigeon pea</name>
    <name type="synonym">Cajanus indicus</name>
    <dbReference type="NCBI Taxonomy" id="3821"/>
    <lineage>
        <taxon>Eukaryota</taxon>
        <taxon>Viridiplantae</taxon>
        <taxon>Streptophyta</taxon>
        <taxon>Embryophyta</taxon>
        <taxon>Tracheophyta</taxon>
        <taxon>Spermatophyta</taxon>
        <taxon>Magnoliopsida</taxon>
        <taxon>eudicotyledons</taxon>
        <taxon>Gunneridae</taxon>
        <taxon>Pentapetalae</taxon>
        <taxon>rosids</taxon>
        <taxon>fabids</taxon>
        <taxon>Fabales</taxon>
        <taxon>Fabaceae</taxon>
        <taxon>Papilionoideae</taxon>
        <taxon>50 kb inversion clade</taxon>
        <taxon>NPAAA clade</taxon>
        <taxon>indigoferoid/millettioid clade</taxon>
        <taxon>Phaseoleae</taxon>
        <taxon>Cajanus</taxon>
    </lineage>
</organism>
<dbReference type="InterPro" id="IPR044835">
    <property type="entry name" value="ARF_plant"/>
</dbReference>
<keyword evidence="3" id="KW-1185">Reference proteome</keyword>
<proteinExistence type="predicted"/>
<dbReference type="Proteomes" id="UP000075243">
    <property type="component" value="Chromosome 3"/>
</dbReference>
<reference evidence="2 3" key="1">
    <citation type="journal article" date="2012" name="Nat. Biotechnol.">
        <title>Draft genome sequence of pigeonpea (Cajanus cajan), an orphan legume crop of resource-poor farmers.</title>
        <authorList>
            <person name="Varshney R.K."/>
            <person name="Chen W."/>
            <person name="Li Y."/>
            <person name="Bharti A.K."/>
            <person name="Saxena R.K."/>
            <person name="Schlueter J.A."/>
            <person name="Donoghue M.T."/>
            <person name="Azam S."/>
            <person name="Fan G."/>
            <person name="Whaley A.M."/>
            <person name="Farmer A.D."/>
            <person name="Sheridan J."/>
            <person name="Iwata A."/>
            <person name="Tuteja R."/>
            <person name="Penmetsa R.V."/>
            <person name="Wu W."/>
            <person name="Upadhyaya H.D."/>
            <person name="Yang S.P."/>
            <person name="Shah T."/>
            <person name="Saxena K.B."/>
            <person name="Michael T."/>
            <person name="McCombie W.R."/>
            <person name="Yang B."/>
            <person name="Zhang G."/>
            <person name="Yang H."/>
            <person name="Wang J."/>
            <person name="Spillane C."/>
            <person name="Cook D.R."/>
            <person name="May G.D."/>
            <person name="Xu X."/>
            <person name="Jackson S.A."/>
        </authorList>
    </citation>
    <scope>NUCLEOTIDE SEQUENCE [LARGE SCALE GENOMIC DNA]</scope>
    <source>
        <strain evidence="3">cv. Asha</strain>
    </source>
</reference>
<dbReference type="PANTHER" id="PTHR31384">
    <property type="entry name" value="AUXIN RESPONSE FACTOR 4-RELATED"/>
    <property type="match status" value="1"/>
</dbReference>
<dbReference type="GO" id="GO:0006355">
    <property type="term" value="P:regulation of DNA-templated transcription"/>
    <property type="evidence" value="ECO:0007669"/>
    <property type="project" value="InterPro"/>
</dbReference>
<dbReference type="PANTHER" id="PTHR31384:SF94">
    <property type="entry name" value="AUXIN RESPONSE FACTOR 17"/>
    <property type="match status" value="1"/>
</dbReference>
<dbReference type="AlphaFoldDB" id="A0A151TSJ6"/>
<dbReference type="GO" id="GO:0003677">
    <property type="term" value="F:DNA binding"/>
    <property type="evidence" value="ECO:0007669"/>
    <property type="project" value="InterPro"/>
</dbReference>
<name>A0A151TSJ6_CAJCA</name>
<gene>
    <name evidence="2" type="ORF">KK1_009228</name>
</gene>
<dbReference type="GO" id="GO:0005634">
    <property type="term" value="C:nucleus"/>
    <property type="evidence" value="ECO:0007669"/>
    <property type="project" value="InterPro"/>
</dbReference>
<protein>
    <submittedName>
        <fullName evidence="2">Auxin response factor 17</fullName>
    </submittedName>
</protein>
<dbReference type="Gene3D" id="2.30.30.1040">
    <property type="match status" value="1"/>
</dbReference>
<accession>A0A151TSJ6</accession>
<dbReference type="Pfam" id="PF06507">
    <property type="entry name" value="ARF_AD"/>
    <property type="match status" value="1"/>
</dbReference>
<evidence type="ECO:0000259" key="1">
    <source>
        <dbReference type="Pfam" id="PF06507"/>
    </source>
</evidence>
<evidence type="ECO:0000313" key="3">
    <source>
        <dbReference type="Proteomes" id="UP000075243"/>
    </source>
</evidence>
<dbReference type="GO" id="GO:0009725">
    <property type="term" value="P:response to hormone"/>
    <property type="evidence" value="ECO:0007669"/>
    <property type="project" value="InterPro"/>
</dbReference>
<sequence>MKNSRGENFVGIRRATRGASGAGKWRLRSRAEEGEADAEAEEEAVVEREVFSRDGKGKLPTKVVVEAAELAVQNMPFEVVYYPKAGWSEFVVKCEAVDEAMSITWSPGIRVKMPIETEDSSRTTWFPGVVTSVSFNDNGKWRGSPWRMLQVILWDEPEVLQHAKWVSPWQVELVSNTPALHSAFPPTKKFRAADGSGVFTEGEGGPFSMTEFTNSAMGHMNPAFLSYGTYPAGMQGARHDVFSASSFSNYPRDMSRLCMGISFGNNAVPMAKTLSTELNVGSSQSDELSPDSRSSLHSCDTEFVGNHKYNPRKPGSVSFQLFGAVIQTEQPDEIGLDSNGCSGDGDQCQRASRVEACYL</sequence>
<feature type="domain" description="Auxin response factor" evidence="1">
    <location>
        <begin position="90"/>
        <end position="174"/>
    </location>
</feature>
<evidence type="ECO:0000313" key="2">
    <source>
        <dbReference type="EMBL" id="KYP70020.1"/>
    </source>
</evidence>
<dbReference type="Gramene" id="C.cajan_08969.t">
    <property type="protein sequence ID" value="C.cajan_08969.t"/>
    <property type="gene ID" value="C.cajan_08969"/>
</dbReference>
<dbReference type="EMBL" id="CM003605">
    <property type="protein sequence ID" value="KYP70020.1"/>
    <property type="molecule type" value="Genomic_DNA"/>
</dbReference>